<comment type="caution">
    <text evidence="2">The sequence shown here is derived from an EMBL/GenBank/DDBJ whole genome shotgun (WGS) entry which is preliminary data.</text>
</comment>
<sequence length="269" mass="29038">MSLTLRRYTIAALLISGAVLYSSWVLAFFLNSGEGPFEGFASQLAATDQRYGILYRSGDLLTGIVLTVAAVLGLTITPRRFLTTVGWLALGVFAVGTIADSRLPLRCSTAACEATQVPLTHQWHAVTSTVSVTAAVVSAVAFIIAIFVYRAPRAMWWSGLAVVVLFLVGTLWMLVGVDDPSGSHSWLGFAQRVELLSMSGWMVLVAATLLSDRAWRAVHGASSAPVPVSPDPAFRALIAEFRGSWARQVRKTREGADRGIRGSERRAER</sequence>
<evidence type="ECO:0000313" key="2">
    <source>
        <dbReference type="EMBL" id="NKW43302.1"/>
    </source>
</evidence>
<keyword evidence="1" id="KW-0812">Transmembrane</keyword>
<organism evidence="2 3">
    <name type="scientific">Rhodococcus hoagii</name>
    <name type="common">Corynebacterium equii</name>
    <dbReference type="NCBI Taxonomy" id="43767"/>
    <lineage>
        <taxon>Bacteria</taxon>
        <taxon>Bacillati</taxon>
        <taxon>Actinomycetota</taxon>
        <taxon>Actinomycetes</taxon>
        <taxon>Mycobacteriales</taxon>
        <taxon>Nocardiaceae</taxon>
        <taxon>Prescottella</taxon>
    </lineage>
</organism>
<keyword evidence="1" id="KW-0472">Membrane</keyword>
<dbReference type="Pfam" id="PF06197">
    <property type="entry name" value="DUF998"/>
    <property type="match status" value="1"/>
</dbReference>
<feature type="transmembrane region" description="Helical" evidence="1">
    <location>
        <begin position="125"/>
        <end position="149"/>
    </location>
</feature>
<feature type="transmembrane region" description="Helical" evidence="1">
    <location>
        <begin position="156"/>
        <end position="175"/>
    </location>
</feature>
<keyword evidence="1" id="KW-1133">Transmembrane helix</keyword>
<dbReference type="AlphaFoldDB" id="A0AAE4ZRS2"/>
<dbReference type="InterPro" id="IPR009339">
    <property type="entry name" value="DUF998"/>
</dbReference>
<feature type="transmembrane region" description="Helical" evidence="1">
    <location>
        <begin position="195"/>
        <end position="211"/>
    </location>
</feature>
<name>A0AAE4ZRS2_RHOHA</name>
<protein>
    <submittedName>
        <fullName evidence="2">DUF998 domain-containing protein</fullName>
    </submittedName>
</protein>
<feature type="transmembrane region" description="Helical" evidence="1">
    <location>
        <begin position="81"/>
        <end position="99"/>
    </location>
</feature>
<reference evidence="2" key="1">
    <citation type="journal article" date="2020" name="Environ. Microbiol.">
        <title>The novel and transferable erm(51) gene confers Macrolides, Lincosamides, and Streptogramins B (MLSB) resistance to clonal Rhodococcus equi in the environment.</title>
        <authorList>
            <person name="Huber L."/>
            <person name="Giguere S."/>
            <person name="Slovis N.M."/>
            <person name="Alvarez-Narvaez S."/>
            <person name="Hart K.A."/>
            <person name="Greiter M."/>
            <person name="Morris E.R.A."/>
            <person name="Cohen N.D."/>
        </authorList>
    </citation>
    <scope>NUCLEOTIDE SEQUENCE</scope>
    <source>
        <strain evidence="2">Lh_16_1</strain>
    </source>
</reference>
<proteinExistence type="predicted"/>
<evidence type="ECO:0000256" key="1">
    <source>
        <dbReference type="SAM" id="Phobius"/>
    </source>
</evidence>
<dbReference type="EMBL" id="WVDC01000007">
    <property type="protein sequence ID" value="NKW43302.1"/>
    <property type="molecule type" value="Genomic_DNA"/>
</dbReference>
<dbReference type="Proteomes" id="UP000608063">
    <property type="component" value="Unassembled WGS sequence"/>
</dbReference>
<accession>A0AAE4ZRS2</accession>
<evidence type="ECO:0000313" key="3">
    <source>
        <dbReference type="Proteomes" id="UP000608063"/>
    </source>
</evidence>
<gene>
    <name evidence="2" type="ORF">GS947_17235</name>
</gene>
<feature type="transmembrane region" description="Helical" evidence="1">
    <location>
        <begin position="53"/>
        <end position="74"/>
    </location>
</feature>
<feature type="transmembrane region" description="Helical" evidence="1">
    <location>
        <begin position="12"/>
        <end position="33"/>
    </location>
</feature>